<dbReference type="RefSeq" id="XP_033654160.1">
    <property type="nucleotide sequence ID" value="XM_033794841.1"/>
</dbReference>
<evidence type="ECO:0000313" key="2">
    <source>
        <dbReference type="Proteomes" id="UP000800097"/>
    </source>
</evidence>
<keyword evidence="2" id="KW-1185">Reference proteome</keyword>
<reference evidence="1" key="1">
    <citation type="journal article" date="2020" name="Stud. Mycol.">
        <title>101 Dothideomycetes genomes: a test case for predicting lifestyles and emergence of pathogens.</title>
        <authorList>
            <person name="Haridas S."/>
            <person name="Albert R."/>
            <person name="Binder M."/>
            <person name="Bloem J."/>
            <person name="Labutti K."/>
            <person name="Salamov A."/>
            <person name="Andreopoulos B."/>
            <person name="Baker S."/>
            <person name="Barry K."/>
            <person name="Bills G."/>
            <person name="Bluhm B."/>
            <person name="Cannon C."/>
            <person name="Castanera R."/>
            <person name="Culley D."/>
            <person name="Daum C."/>
            <person name="Ezra D."/>
            <person name="Gonzalez J."/>
            <person name="Henrissat B."/>
            <person name="Kuo A."/>
            <person name="Liang C."/>
            <person name="Lipzen A."/>
            <person name="Lutzoni F."/>
            <person name="Magnuson J."/>
            <person name="Mondo S."/>
            <person name="Nolan M."/>
            <person name="Ohm R."/>
            <person name="Pangilinan J."/>
            <person name="Park H.-J."/>
            <person name="Ramirez L."/>
            <person name="Alfaro M."/>
            <person name="Sun H."/>
            <person name="Tritt A."/>
            <person name="Yoshinaga Y."/>
            <person name="Zwiers L.-H."/>
            <person name="Turgeon B."/>
            <person name="Goodwin S."/>
            <person name="Spatafora J."/>
            <person name="Crous P."/>
            <person name="Grigoriev I."/>
        </authorList>
    </citation>
    <scope>NUCLEOTIDE SEQUENCE</scope>
    <source>
        <strain evidence="1">CBS 379.55</strain>
    </source>
</reference>
<protein>
    <submittedName>
        <fullName evidence="1">Uncharacterized protein</fullName>
    </submittedName>
</protein>
<evidence type="ECO:0000313" key="1">
    <source>
        <dbReference type="EMBL" id="KAF2276621.1"/>
    </source>
</evidence>
<gene>
    <name evidence="1" type="ORF">EI97DRAFT_351024</name>
</gene>
<feature type="non-terminal residue" evidence="1">
    <location>
        <position position="156"/>
    </location>
</feature>
<dbReference type="OrthoDB" id="3945463at2759"/>
<name>A0A6A6JJ48_WESOR</name>
<dbReference type="Proteomes" id="UP000800097">
    <property type="component" value="Unassembled WGS sequence"/>
</dbReference>
<dbReference type="EMBL" id="ML986493">
    <property type="protein sequence ID" value="KAF2276621.1"/>
    <property type="molecule type" value="Genomic_DNA"/>
</dbReference>
<accession>A0A6A6JJ48</accession>
<dbReference type="AlphaFoldDB" id="A0A6A6JJ48"/>
<dbReference type="GeneID" id="54548016"/>
<feature type="non-terminal residue" evidence="1">
    <location>
        <position position="1"/>
    </location>
</feature>
<organism evidence="1 2">
    <name type="scientific">Westerdykella ornata</name>
    <dbReference type="NCBI Taxonomy" id="318751"/>
    <lineage>
        <taxon>Eukaryota</taxon>
        <taxon>Fungi</taxon>
        <taxon>Dikarya</taxon>
        <taxon>Ascomycota</taxon>
        <taxon>Pezizomycotina</taxon>
        <taxon>Dothideomycetes</taxon>
        <taxon>Pleosporomycetidae</taxon>
        <taxon>Pleosporales</taxon>
        <taxon>Sporormiaceae</taxon>
        <taxon>Westerdykella</taxon>
    </lineage>
</organism>
<proteinExistence type="predicted"/>
<sequence>LFYRAWHTAFTKLNIMAGFEATGLSPLNAEVILQRFKLKEVERPSSSESTSSHENEKLCEALYYEKRRRQRGKPLLLEAPAEYHGGAVFWSPTKQRAKELQKQEKQAILKERARLRVLAKEVRLQQKEDQAREREERRIAKQVEKQLHQDQQAFKK</sequence>